<feature type="domain" description="PAS" evidence="4">
    <location>
        <begin position="164"/>
        <end position="214"/>
    </location>
</feature>
<dbReference type="EMBL" id="RJVI01000001">
    <property type="protein sequence ID" value="ROR35178.1"/>
    <property type="molecule type" value="Genomic_DNA"/>
</dbReference>
<evidence type="ECO:0000256" key="2">
    <source>
        <dbReference type="SAM" id="Coils"/>
    </source>
</evidence>
<dbReference type="InterPro" id="IPR035919">
    <property type="entry name" value="EAL_sf"/>
</dbReference>
<dbReference type="SUPFAM" id="SSF55785">
    <property type="entry name" value="PYP-like sensor domain (PAS domain)"/>
    <property type="match status" value="1"/>
</dbReference>
<reference evidence="7 8" key="1">
    <citation type="submission" date="2018-11" db="EMBL/GenBank/DDBJ databases">
        <title>Genomic Encyclopedia of Type Strains, Phase IV (KMG-IV): sequencing the most valuable type-strain genomes for metagenomic binning, comparative biology and taxonomic classification.</title>
        <authorList>
            <person name="Goeker M."/>
        </authorList>
    </citation>
    <scope>NUCLEOTIDE SEQUENCE [LARGE SCALE GENOMIC DNA]</scope>
    <source>
        <strain evidence="7 8">DSM 100275</strain>
    </source>
</reference>
<evidence type="ECO:0000259" key="5">
    <source>
        <dbReference type="PROSITE" id="PS50883"/>
    </source>
</evidence>
<dbReference type="Gene3D" id="3.20.20.450">
    <property type="entry name" value="EAL domain"/>
    <property type="match status" value="1"/>
</dbReference>
<dbReference type="OrthoDB" id="7052318at2"/>
<dbReference type="SMART" id="SM00091">
    <property type="entry name" value="PAS"/>
    <property type="match status" value="1"/>
</dbReference>
<dbReference type="InterPro" id="IPR001789">
    <property type="entry name" value="Sig_transdc_resp-reg_receiver"/>
</dbReference>
<dbReference type="InterPro" id="IPR000160">
    <property type="entry name" value="GGDEF_dom"/>
</dbReference>
<dbReference type="InterPro" id="IPR000014">
    <property type="entry name" value="PAS"/>
</dbReference>
<keyword evidence="8" id="KW-1185">Reference proteome</keyword>
<gene>
    <name evidence="7" type="ORF">EDC57_1095</name>
</gene>
<protein>
    <submittedName>
        <fullName evidence="7">PAS domain S-box-containing protein/diguanylate cyclase (GGDEF)-like protein</fullName>
    </submittedName>
</protein>
<dbReference type="Pfam" id="PF00563">
    <property type="entry name" value="EAL"/>
    <property type="match status" value="1"/>
</dbReference>
<dbReference type="NCBIfam" id="TIGR00229">
    <property type="entry name" value="sensory_box"/>
    <property type="match status" value="1"/>
</dbReference>
<dbReference type="InterPro" id="IPR011006">
    <property type="entry name" value="CheY-like_superfamily"/>
</dbReference>
<evidence type="ECO:0000313" key="8">
    <source>
        <dbReference type="Proteomes" id="UP000276634"/>
    </source>
</evidence>
<evidence type="ECO:0000313" key="7">
    <source>
        <dbReference type="EMBL" id="ROR35178.1"/>
    </source>
</evidence>
<dbReference type="NCBIfam" id="TIGR00254">
    <property type="entry name" value="GGDEF"/>
    <property type="match status" value="1"/>
</dbReference>
<dbReference type="Gene3D" id="3.40.50.2300">
    <property type="match status" value="1"/>
</dbReference>
<dbReference type="GO" id="GO:0071111">
    <property type="term" value="F:cyclic-guanylate-specific phosphodiesterase activity"/>
    <property type="evidence" value="ECO:0007669"/>
    <property type="project" value="InterPro"/>
</dbReference>
<dbReference type="InterPro" id="IPR043128">
    <property type="entry name" value="Rev_trsase/Diguanyl_cyclase"/>
</dbReference>
<dbReference type="CDD" id="cd00130">
    <property type="entry name" value="PAS"/>
    <property type="match status" value="1"/>
</dbReference>
<dbReference type="PROSITE" id="PS50112">
    <property type="entry name" value="PAS"/>
    <property type="match status" value="1"/>
</dbReference>
<dbReference type="CDD" id="cd01948">
    <property type="entry name" value="EAL"/>
    <property type="match status" value="1"/>
</dbReference>
<comment type="caution">
    <text evidence="1">Lacks conserved residue(s) required for the propagation of feature annotation.</text>
</comment>
<dbReference type="RefSeq" id="WP_123400812.1">
    <property type="nucleotide sequence ID" value="NZ_RJVI01000001.1"/>
</dbReference>
<dbReference type="Gene3D" id="3.30.70.270">
    <property type="match status" value="1"/>
</dbReference>
<dbReference type="SUPFAM" id="SSF141868">
    <property type="entry name" value="EAL domain-like"/>
    <property type="match status" value="1"/>
</dbReference>
<dbReference type="PROSITE" id="PS50110">
    <property type="entry name" value="RESPONSE_REGULATORY"/>
    <property type="match status" value="1"/>
</dbReference>
<evidence type="ECO:0000256" key="1">
    <source>
        <dbReference type="PROSITE-ProRule" id="PRU00169"/>
    </source>
</evidence>
<dbReference type="GO" id="GO:0000160">
    <property type="term" value="P:phosphorelay signal transduction system"/>
    <property type="evidence" value="ECO:0007669"/>
    <property type="project" value="InterPro"/>
</dbReference>
<dbReference type="Proteomes" id="UP000276634">
    <property type="component" value="Unassembled WGS sequence"/>
</dbReference>
<feature type="domain" description="Response regulatory" evidence="3">
    <location>
        <begin position="10"/>
        <end position="126"/>
    </location>
</feature>
<dbReference type="SMART" id="SM00052">
    <property type="entry name" value="EAL"/>
    <property type="match status" value="1"/>
</dbReference>
<feature type="domain" description="GGDEF" evidence="6">
    <location>
        <begin position="296"/>
        <end position="429"/>
    </location>
</feature>
<dbReference type="PROSITE" id="PS50883">
    <property type="entry name" value="EAL"/>
    <property type="match status" value="1"/>
</dbReference>
<evidence type="ECO:0000259" key="4">
    <source>
        <dbReference type="PROSITE" id="PS50112"/>
    </source>
</evidence>
<dbReference type="AlphaFoldDB" id="A0A3N1Y9L3"/>
<organism evidence="7 8">
    <name type="scientific">Inmirania thermothiophila</name>
    <dbReference type="NCBI Taxonomy" id="1750597"/>
    <lineage>
        <taxon>Bacteria</taxon>
        <taxon>Pseudomonadati</taxon>
        <taxon>Pseudomonadota</taxon>
        <taxon>Gammaproteobacteria</taxon>
        <taxon>Chromatiales</taxon>
        <taxon>Ectothiorhodospiraceae</taxon>
        <taxon>Inmirania</taxon>
    </lineage>
</organism>
<dbReference type="Gene3D" id="3.30.450.20">
    <property type="entry name" value="PAS domain"/>
    <property type="match status" value="1"/>
</dbReference>
<dbReference type="InterPro" id="IPR035965">
    <property type="entry name" value="PAS-like_dom_sf"/>
</dbReference>
<proteinExistence type="predicted"/>
<dbReference type="PROSITE" id="PS50887">
    <property type="entry name" value="GGDEF"/>
    <property type="match status" value="1"/>
</dbReference>
<dbReference type="Pfam" id="PF00990">
    <property type="entry name" value="GGDEF"/>
    <property type="match status" value="1"/>
</dbReference>
<dbReference type="SMART" id="SM00267">
    <property type="entry name" value="GGDEF"/>
    <property type="match status" value="1"/>
</dbReference>
<dbReference type="SUPFAM" id="SSF55073">
    <property type="entry name" value="Nucleotide cyclase"/>
    <property type="match status" value="1"/>
</dbReference>
<dbReference type="InterPro" id="IPR001633">
    <property type="entry name" value="EAL_dom"/>
</dbReference>
<comment type="caution">
    <text evidence="7">The sequence shown here is derived from an EMBL/GenBank/DDBJ whole genome shotgun (WGS) entry which is preliminary data.</text>
</comment>
<sequence length="689" mass="72555">MAGEGDPILHLVIVEESLNEAERYVSILRSAGHAVRPARVDDAEGLRELLSAQPADLVLATDGAPALDPAEAVAVLADMEKDVPVVAVLRSAGEPEVVRLMEAGVRAVVARGRERELCLVVARELAALTDRRALRRAERRYRELERRNRALLDSSRDAIAYAVDGMHVYANRAWLELFGYASFDEIEGLPLLDLIAPRDHDTMKRLLRAGAAGEPEGEVTVHGRRADGDEIPLTLAYAPSSVDGEPCLQIVIRPPQPEAPTAAVPGREDPLTGLLARQAFIEALEEAASAAVEGGAPVALASVGLDGVDAIARTVGIDAVDAVLQAIAGIIRSQVPADAPAGRIADTEVAVLLPAPTPEAAEGQAERLLAALSGRVVEVDGRGAPIAASIGLALVSEEAGGAREILRRAGEALHTAREAGGGRVVRYRPPAPKEDAGSWRERIAAAVEEGRVGVVYQPLSPLHGPPESLFEAYARLLEEGETVPAGRFLGGLDADPVAARLDRAVATAAIRALAAEHDAGRRPAVFLNLSAASLVDESYLPWLAGELRAAHLAAGAVILEVMEPAVVAHLAAARRLANGLRAAGCRLAIGRFGGGLGSLGLLEQLPVQFVKIDPSFLRELAGEGRPAIARICERAREAGVRTVAERVEDAMALPILWECGVDYVQGHFLQEPSEELVFDAGEGADLTGP</sequence>
<dbReference type="PANTHER" id="PTHR33121">
    <property type="entry name" value="CYCLIC DI-GMP PHOSPHODIESTERASE PDEF"/>
    <property type="match status" value="1"/>
</dbReference>
<dbReference type="SUPFAM" id="SSF52172">
    <property type="entry name" value="CheY-like"/>
    <property type="match status" value="1"/>
</dbReference>
<dbReference type="PANTHER" id="PTHR33121:SF23">
    <property type="entry name" value="CYCLIC DI-GMP PHOSPHODIESTERASE PDEB"/>
    <property type="match status" value="1"/>
</dbReference>
<evidence type="ECO:0000259" key="3">
    <source>
        <dbReference type="PROSITE" id="PS50110"/>
    </source>
</evidence>
<evidence type="ECO:0000259" key="6">
    <source>
        <dbReference type="PROSITE" id="PS50887"/>
    </source>
</evidence>
<feature type="coiled-coil region" evidence="2">
    <location>
        <begin position="127"/>
        <end position="154"/>
    </location>
</feature>
<dbReference type="CDD" id="cd01949">
    <property type="entry name" value="GGDEF"/>
    <property type="match status" value="1"/>
</dbReference>
<dbReference type="InterPro" id="IPR029787">
    <property type="entry name" value="Nucleotide_cyclase"/>
</dbReference>
<dbReference type="Pfam" id="PF13426">
    <property type="entry name" value="PAS_9"/>
    <property type="match status" value="1"/>
</dbReference>
<keyword evidence="2" id="KW-0175">Coiled coil</keyword>
<name>A0A3N1Y9L3_9GAMM</name>
<feature type="domain" description="EAL" evidence="5">
    <location>
        <begin position="436"/>
        <end position="686"/>
    </location>
</feature>
<accession>A0A3N1Y9L3</accession>
<dbReference type="InterPro" id="IPR050706">
    <property type="entry name" value="Cyclic-di-GMP_PDE-like"/>
</dbReference>